<evidence type="ECO:0000256" key="1">
    <source>
        <dbReference type="ARBA" id="ARBA00000077"/>
    </source>
</evidence>
<dbReference type="GO" id="GO:0043137">
    <property type="term" value="P:DNA replication, removal of RNA primer"/>
    <property type="evidence" value="ECO:0007669"/>
    <property type="project" value="TreeGrafter"/>
</dbReference>
<dbReference type="InterPro" id="IPR002156">
    <property type="entry name" value="RNaseH_domain"/>
</dbReference>
<evidence type="ECO:0000256" key="4">
    <source>
        <dbReference type="ARBA" id="ARBA00022722"/>
    </source>
</evidence>
<dbReference type="GO" id="GO:0003676">
    <property type="term" value="F:nucleic acid binding"/>
    <property type="evidence" value="ECO:0007669"/>
    <property type="project" value="InterPro"/>
</dbReference>
<sequence>MSLSIQPGPVVISTDGSTLRNGKRNAVAGYGGYYGPKNKLNFGLPLGNGPQTNNRAELMAIYEALRRTPIQRNVIIRTDSDTSKRCLEGRYKQWRLHSFKQAKGYVIDNEDVIKNIVELTRRRTAVGARTTYVWVRGHVGDVGNEAADKLAKQGAK</sequence>
<dbReference type="Pfam" id="PF00075">
    <property type="entry name" value="RNase_H"/>
    <property type="match status" value="1"/>
</dbReference>
<dbReference type="PANTHER" id="PTHR10642">
    <property type="entry name" value="RIBONUCLEASE H1"/>
    <property type="match status" value="1"/>
</dbReference>
<keyword evidence="4" id="KW-0540">Nuclease</keyword>
<accession>A0A9P4P4N0</accession>
<proteinExistence type="inferred from homology"/>
<feature type="domain" description="RNase H type-1" evidence="8">
    <location>
        <begin position="6"/>
        <end position="156"/>
    </location>
</feature>
<dbReference type="EC" id="3.1.26.4" evidence="3"/>
<dbReference type="OrthoDB" id="407198at2759"/>
<evidence type="ECO:0000256" key="7">
    <source>
        <dbReference type="ARBA" id="ARBA00022801"/>
    </source>
</evidence>
<comment type="similarity">
    <text evidence="2">Belongs to the RNase H family.</text>
</comment>
<dbReference type="PANTHER" id="PTHR10642:SF26">
    <property type="entry name" value="RIBONUCLEASE H1"/>
    <property type="match status" value="1"/>
</dbReference>
<keyword evidence="7" id="KW-0378">Hydrolase</keyword>
<dbReference type="Proteomes" id="UP000799764">
    <property type="component" value="Unassembled WGS sequence"/>
</dbReference>
<dbReference type="PROSITE" id="PS50879">
    <property type="entry name" value="RNASE_H_1"/>
    <property type="match status" value="1"/>
</dbReference>
<reference evidence="9" key="1">
    <citation type="journal article" date="2020" name="Stud. Mycol.">
        <title>101 Dothideomycetes genomes: a test case for predicting lifestyles and emergence of pathogens.</title>
        <authorList>
            <person name="Haridas S."/>
            <person name="Albert R."/>
            <person name="Binder M."/>
            <person name="Bloem J."/>
            <person name="Labutti K."/>
            <person name="Salamov A."/>
            <person name="Andreopoulos B."/>
            <person name="Baker S."/>
            <person name="Barry K."/>
            <person name="Bills G."/>
            <person name="Bluhm B."/>
            <person name="Cannon C."/>
            <person name="Castanera R."/>
            <person name="Culley D."/>
            <person name="Daum C."/>
            <person name="Ezra D."/>
            <person name="Gonzalez J."/>
            <person name="Henrissat B."/>
            <person name="Kuo A."/>
            <person name="Liang C."/>
            <person name="Lipzen A."/>
            <person name="Lutzoni F."/>
            <person name="Magnuson J."/>
            <person name="Mondo S."/>
            <person name="Nolan M."/>
            <person name="Ohm R."/>
            <person name="Pangilinan J."/>
            <person name="Park H.-J."/>
            <person name="Ramirez L."/>
            <person name="Alfaro M."/>
            <person name="Sun H."/>
            <person name="Tritt A."/>
            <person name="Yoshinaga Y."/>
            <person name="Zwiers L.-H."/>
            <person name="Turgeon B."/>
            <person name="Goodwin S."/>
            <person name="Spatafora J."/>
            <person name="Crous P."/>
            <person name="Grigoriev I."/>
        </authorList>
    </citation>
    <scope>NUCLEOTIDE SEQUENCE</scope>
    <source>
        <strain evidence="9">CBS 690.94</strain>
    </source>
</reference>
<evidence type="ECO:0000259" key="8">
    <source>
        <dbReference type="PROSITE" id="PS50879"/>
    </source>
</evidence>
<organism evidence="9 10">
    <name type="scientific">Karstenula rhodostoma CBS 690.94</name>
    <dbReference type="NCBI Taxonomy" id="1392251"/>
    <lineage>
        <taxon>Eukaryota</taxon>
        <taxon>Fungi</taxon>
        <taxon>Dikarya</taxon>
        <taxon>Ascomycota</taxon>
        <taxon>Pezizomycotina</taxon>
        <taxon>Dothideomycetes</taxon>
        <taxon>Pleosporomycetidae</taxon>
        <taxon>Pleosporales</taxon>
        <taxon>Massarineae</taxon>
        <taxon>Didymosphaeriaceae</taxon>
        <taxon>Karstenula</taxon>
    </lineage>
</organism>
<evidence type="ECO:0000256" key="5">
    <source>
        <dbReference type="ARBA" id="ARBA00022723"/>
    </source>
</evidence>
<evidence type="ECO:0000313" key="9">
    <source>
        <dbReference type="EMBL" id="KAF2437280.1"/>
    </source>
</evidence>
<dbReference type="InterPro" id="IPR012337">
    <property type="entry name" value="RNaseH-like_sf"/>
</dbReference>
<dbReference type="GO" id="GO:0004523">
    <property type="term" value="F:RNA-DNA hybrid ribonuclease activity"/>
    <property type="evidence" value="ECO:0007669"/>
    <property type="project" value="UniProtKB-EC"/>
</dbReference>
<dbReference type="EMBL" id="MU001517">
    <property type="protein sequence ID" value="KAF2437280.1"/>
    <property type="molecule type" value="Genomic_DNA"/>
</dbReference>
<protein>
    <recommendedName>
        <fullName evidence="3">ribonuclease H</fullName>
        <ecNumber evidence="3">3.1.26.4</ecNumber>
    </recommendedName>
</protein>
<dbReference type="GO" id="GO:0046872">
    <property type="term" value="F:metal ion binding"/>
    <property type="evidence" value="ECO:0007669"/>
    <property type="project" value="UniProtKB-KW"/>
</dbReference>
<keyword evidence="10" id="KW-1185">Reference proteome</keyword>
<dbReference type="CDD" id="cd09280">
    <property type="entry name" value="RNase_HI_eukaryote_like"/>
    <property type="match status" value="1"/>
</dbReference>
<keyword evidence="5" id="KW-0479">Metal-binding</keyword>
<name>A0A9P4P4N0_9PLEO</name>
<evidence type="ECO:0000256" key="3">
    <source>
        <dbReference type="ARBA" id="ARBA00012180"/>
    </source>
</evidence>
<keyword evidence="6" id="KW-0255">Endonuclease</keyword>
<gene>
    <name evidence="9" type="ORF">P171DRAFT_373858</name>
</gene>
<dbReference type="InterPro" id="IPR036397">
    <property type="entry name" value="RNaseH_sf"/>
</dbReference>
<evidence type="ECO:0000256" key="2">
    <source>
        <dbReference type="ARBA" id="ARBA00005300"/>
    </source>
</evidence>
<dbReference type="InterPro" id="IPR050092">
    <property type="entry name" value="RNase_H"/>
</dbReference>
<comment type="catalytic activity">
    <reaction evidence="1">
        <text>Endonucleolytic cleavage to 5'-phosphomonoester.</text>
        <dbReference type="EC" id="3.1.26.4"/>
    </reaction>
</comment>
<dbReference type="Gene3D" id="3.30.420.10">
    <property type="entry name" value="Ribonuclease H-like superfamily/Ribonuclease H"/>
    <property type="match status" value="1"/>
</dbReference>
<evidence type="ECO:0000313" key="10">
    <source>
        <dbReference type="Proteomes" id="UP000799764"/>
    </source>
</evidence>
<evidence type="ECO:0000256" key="6">
    <source>
        <dbReference type="ARBA" id="ARBA00022759"/>
    </source>
</evidence>
<comment type="caution">
    <text evidence="9">The sequence shown here is derived from an EMBL/GenBank/DDBJ whole genome shotgun (WGS) entry which is preliminary data.</text>
</comment>
<dbReference type="AlphaFoldDB" id="A0A9P4P4N0"/>
<dbReference type="SUPFAM" id="SSF53098">
    <property type="entry name" value="Ribonuclease H-like"/>
    <property type="match status" value="1"/>
</dbReference>